<protein>
    <submittedName>
        <fullName evidence="2">Os05g0395850 protein</fullName>
    </submittedName>
</protein>
<reference evidence="2 3" key="2">
    <citation type="journal article" date="2013" name="Plant Cell Physiol.">
        <title>Rice Annotation Project Database (RAP-DB): an integrative and interactive database for rice genomics.</title>
        <authorList>
            <person name="Sakai H."/>
            <person name="Lee S.S."/>
            <person name="Tanaka T."/>
            <person name="Numa H."/>
            <person name="Kim J."/>
            <person name="Kawahara Y."/>
            <person name="Wakimoto H."/>
            <person name="Yang C.C."/>
            <person name="Iwamoto M."/>
            <person name="Abe T."/>
            <person name="Yamada Y."/>
            <person name="Muto A."/>
            <person name="Inokuchi H."/>
            <person name="Ikemura T."/>
            <person name="Matsumoto T."/>
            <person name="Sasaki T."/>
            <person name="Itoh T."/>
        </authorList>
    </citation>
    <scope>NUCLEOTIDE SEQUENCE [LARGE SCALE GENOMIC DNA]</scope>
    <source>
        <strain evidence="3">cv. Nipponbare</strain>
    </source>
</reference>
<proteinExistence type="predicted"/>
<dbReference type="AlphaFoldDB" id="A0A0P0WM21"/>
<reference evidence="3" key="1">
    <citation type="journal article" date="2005" name="Nature">
        <title>The map-based sequence of the rice genome.</title>
        <authorList>
            <consortium name="International rice genome sequencing project (IRGSP)"/>
            <person name="Matsumoto T."/>
            <person name="Wu J."/>
            <person name="Kanamori H."/>
            <person name="Katayose Y."/>
            <person name="Fujisawa M."/>
            <person name="Namiki N."/>
            <person name="Mizuno H."/>
            <person name="Yamamoto K."/>
            <person name="Antonio B.A."/>
            <person name="Baba T."/>
            <person name="Sakata K."/>
            <person name="Nagamura Y."/>
            <person name="Aoki H."/>
            <person name="Arikawa K."/>
            <person name="Arita K."/>
            <person name="Bito T."/>
            <person name="Chiden Y."/>
            <person name="Fujitsuka N."/>
            <person name="Fukunaka R."/>
            <person name="Hamada M."/>
            <person name="Harada C."/>
            <person name="Hayashi A."/>
            <person name="Hijishita S."/>
            <person name="Honda M."/>
            <person name="Hosokawa S."/>
            <person name="Ichikawa Y."/>
            <person name="Idonuma A."/>
            <person name="Iijima M."/>
            <person name="Ikeda M."/>
            <person name="Ikeno M."/>
            <person name="Ito K."/>
            <person name="Ito S."/>
            <person name="Ito T."/>
            <person name="Ito Y."/>
            <person name="Ito Y."/>
            <person name="Iwabuchi A."/>
            <person name="Kamiya K."/>
            <person name="Karasawa W."/>
            <person name="Kurita K."/>
            <person name="Katagiri S."/>
            <person name="Kikuta A."/>
            <person name="Kobayashi H."/>
            <person name="Kobayashi N."/>
            <person name="Machita K."/>
            <person name="Maehara T."/>
            <person name="Masukawa M."/>
            <person name="Mizubayashi T."/>
            <person name="Mukai Y."/>
            <person name="Nagasaki H."/>
            <person name="Nagata Y."/>
            <person name="Naito S."/>
            <person name="Nakashima M."/>
            <person name="Nakama Y."/>
            <person name="Nakamichi Y."/>
            <person name="Nakamura M."/>
            <person name="Meguro A."/>
            <person name="Negishi M."/>
            <person name="Ohta I."/>
            <person name="Ohta T."/>
            <person name="Okamoto M."/>
            <person name="Ono N."/>
            <person name="Saji S."/>
            <person name="Sakaguchi M."/>
            <person name="Sakai K."/>
            <person name="Shibata M."/>
            <person name="Shimokawa T."/>
            <person name="Song J."/>
            <person name="Takazaki Y."/>
            <person name="Terasawa K."/>
            <person name="Tsugane M."/>
            <person name="Tsuji K."/>
            <person name="Ueda S."/>
            <person name="Waki K."/>
            <person name="Yamagata H."/>
            <person name="Yamamoto M."/>
            <person name="Yamamoto S."/>
            <person name="Yamane H."/>
            <person name="Yoshiki S."/>
            <person name="Yoshihara R."/>
            <person name="Yukawa K."/>
            <person name="Zhong H."/>
            <person name="Yano M."/>
            <person name="Yuan Q."/>
            <person name="Ouyang S."/>
            <person name="Liu J."/>
            <person name="Jones K.M."/>
            <person name="Gansberger K."/>
            <person name="Moffat K."/>
            <person name="Hill J."/>
            <person name="Bera J."/>
            <person name="Fadrosh D."/>
            <person name="Jin S."/>
            <person name="Johri S."/>
            <person name="Kim M."/>
            <person name="Overton L."/>
            <person name="Reardon M."/>
            <person name="Tsitrin T."/>
            <person name="Vuong H."/>
            <person name="Weaver B."/>
            <person name="Ciecko A."/>
            <person name="Tallon L."/>
            <person name="Jackson J."/>
            <person name="Pai G."/>
            <person name="Aken S.V."/>
            <person name="Utterback T."/>
            <person name="Reidmuller S."/>
            <person name="Feldblyum T."/>
            <person name="Hsiao J."/>
            <person name="Zismann V."/>
            <person name="Iobst S."/>
            <person name="de Vazeille A.R."/>
            <person name="Buell C.R."/>
            <person name="Ying K."/>
            <person name="Li Y."/>
            <person name="Lu T."/>
            <person name="Huang Y."/>
            <person name="Zhao Q."/>
            <person name="Feng Q."/>
            <person name="Zhang L."/>
            <person name="Zhu J."/>
            <person name="Weng Q."/>
            <person name="Mu J."/>
            <person name="Lu Y."/>
            <person name="Fan D."/>
            <person name="Liu Y."/>
            <person name="Guan J."/>
            <person name="Zhang Y."/>
            <person name="Yu S."/>
            <person name="Liu X."/>
            <person name="Zhang Y."/>
            <person name="Hong G."/>
            <person name="Han B."/>
            <person name="Choisne N."/>
            <person name="Demange N."/>
            <person name="Orjeda G."/>
            <person name="Samain S."/>
            <person name="Cattolico L."/>
            <person name="Pelletier E."/>
            <person name="Couloux A."/>
            <person name="Segurens B."/>
            <person name="Wincker P."/>
            <person name="D'Hont A."/>
            <person name="Scarpelli C."/>
            <person name="Weissenbach J."/>
            <person name="Salanoubat M."/>
            <person name="Quetier F."/>
            <person name="Yu Y."/>
            <person name="Kim H.R."/>
            <person name="Rambo T."/>
            <person name="Currie J."/>
            <person name="Collura K."/>
            <person name="Luo M."/>
            <person name="Yang T."/>
            <person name="Ammiraju J.S.S."/>
            <person name="Engler F."/>
            <person name="Soderlund C."/>
            <person name="Wing R.A."/>
            <person name="Palmer L.E."/>
            <person name="de la Bastide M."/>
            <person name="Spiegel L."/>
            <person name="Nascimento L."/>
            <person name="Zutavern T."/>
            <person name="O'Shaughnessy A."/>
            <person name="Dike S."/>
            <person name="Dedhia N."/>
            <person name="Preston R."/>
            <person name="Balija V."/>
            <person name="McCombie W.R."/>
            <person name="Chow T."/>
            <person name="Chen H."/>
            <person name="Chung M."/>
            <person name="Chen C."/>
            <person name="Shaw J."/>
            <person name="Wu H."/>
            <person name="Hsiao K."/>
            <person name="Chao Y."/>
            <person name="Chu M."/>
            <person name="Cheng C."/>
            <person name="Hour A."/>
            <person name="Lee P."/>
            <person name="Lin S."/>
            <person name="Lin Y."/>
            <person name="Liou J."/>
            <person name="Liu S."/>
            <person name="Hsing Y."/>
            <person name="Raghuvanshi S."/>
            <person name="Mohanty A."/>
            <person name="Bharti A.K."/>
            <person name="Gaur A."/>
            <person name="Gupta V."/>
            <person name="Kumar D."/>
            <person name="Ravi V."/>
            <person name="Vij S."/>
            <person name="Kapur A."/>
            <person name="Khurana P."/>
            <person name="Khurana P."/>
            <person name="Khurana J.P."/>
            <person name="Tyagi A.K."/>
            <person name="Gaikwad K."/>
            <person name="Singh A."/>
            <person name="Dalal V."/>
            <person name="Srivastava S."/>
            <person name="Dixit A."/>
            <person name="Pal A.K."/>
            <person name="Ghazi I.A."/>
            <person name="Yadav M."/>
            <person name="Pandit A."/>
            <person name="Bhargava A."/>
            <person name="Sureshbabu K."/>
            <person name="Batra K."/>
            <person name="Sharma T.R."/>
            <person name="Mohapatra T."/>
            <person name="Singh N.K."/>
            <person name="Messing J."/>
            <person name="Nelson A.B."/>
            <person name="Fuks G."/>
            <person name="Kavchok S."/>
            <person name="Keizer G."/>
            <person name="Linton E."/>
            <person name="Llaca V."/>
            <person name="Song R."/>
            <person name="Tanyolac B."/>
            <person name="Young S."/>
            <person name="Ho-Il K."/>
            <person name="Hahn J.H."/>
            <person name="Sangsakoo G."/>
            <person name="Vanavichit A."/>
            <person name="de Mattos Luiz.A.T."/>
            <person name="Zimmer P.D."/>
            <person name="Malone G."/>
            <person name="Dellagostin O."/>
            <person name="de Oliveira A.C."/>
            <person name="Bevan M."/>
            <person name="Bancroft I."/>
            <person name="Minx P."/>
            <person name="Cordum H."/>
            <person name="Wilson R."/>
            <person name="Cheng Z."/>
            <person name="Jin W."/>
            <person name="Jiang J."/>
            <person name="Leong S.A."/>
            <person name="Iwama H."/>
            <person name="Gojobori T."/>
            <person name="Itoh T."/>
            <person name="Niimura Y."/>
            <person name="Fujii Y."/>
            <person name="Habara T."/>
            <person name="Sakai H."/>
            <person name="Sato Y."/>
            <person name="Wilson G."/>
            <person name="Kumar K."/>
            <person name="McCouch S."/>
            <person name="Juretic N."/>
            <person name="Hoen D."/>
            <person name="Wright S."/>
            <person name="Bruskiewich R."/>
            <person name="Bureau T."/>
            <person name="Miyao A."/>
            <person name="Hirochika H."/>
            <person name="Nishikawa T."/>
            <person name="Kadowaki K."/>
            <person name="Sugiura M."/>
            <person name="Burr B."/>
            <person name="Sasaki T."/>
        </authorList>
    </citation>
    <scope>NUCLEOTIDE SEQUENCE [LARGE SCALE GENOMIC DNA]</scope>
    <source>
        <strain evidence="3">cv. Nipponbare</strain>
    </source>
</reference>
<reference evidence="2 3" key="3">
    <citation type="journal article" date="2013" name="Rice">
        <title>Improvement of the Oryza sativa Nipponbare reference genome using next generation sequence and optical map data.</title>
        <authorList>
            <person name="Kawahara Y."/>
            <person name="de la Bastide M."/>
            <person name="Hamilton J.P."/>
            <person name="Kanamori H."/>
            <person name="McCombie W.R."/>
            <person name="Ouyang S."/>
            <person name="Schwartz D.C."/>
            <person name="Tanaka T."/>
            <person name="Wu J."/>
            <person name="Zhou S."/>
            <person name="Childs K.L."/>
            <person name="Davidson R.M."/>
            <person name="Lin H."/>
            <person name="Quesada-Ocampo L."/>
            <person name="Vaillancourt B."/>
            <person name="Sakai H."/>
            <person name="Lee S.S."/>
            <person name="Kim J."/>
            <person name="Numa H."/>
            <person name="Itoh T."/>
            <person name="Buell C.R."/>
            <person name="Matsumoto T."/>
        </authorList>
    </citation>
    <scope>NUCLEOTIDE SEQUENCE [LARGE SCALE GENOMIC DNA]</scope>
    <source>
        <strain evidence="3">cv. Nipponbare</strain>
    </source>
</reference>
<feature type="region of interest" description="Disordered" evidence="1">
    <location>
        <begin position="23"/>
        <end position="83"/>
    </location>
</feature>
<name>A0A0P0WM21_ORYSJ</name>
<accession>A0A0P0WM21</accession>
<dbReference type="PaxDb" id="39947-A0A0P0WM21"/>
<evidence type="ECO:0000313" key="3">
    <source>
        <dbReference type="Proteomes" id="UP000059680"/>
    </source>
</evidence>
<feature type="compositionally biased region" description="Basic and acidic residues" evidence="1">
    <location>
        <begin position="32"/>
        <end position="59"/>
    </location>
</feature>
<dbReference type="EMBL" id="AP014961">
    <property type="protein sequence ID" value="BAS93885.1"/>
    <property type="molecule type" value="Genomic_DNA"/>
</dbReference>
<sequence>MLPGIAPPLFQPCRCCDLGGEAEANAEESPAEDGHGHVDRGAADRRTGDVGEAAEDHYNHGRVAAAAGRDHDARSTAVSRPGM</sequence>
<organism evidence="2 3">
    <name type="scientific">Oryza sativa subsp. japonica</name>
    <name type="common">Rice</name>
    <dbReference type="NCBI Taxonomy" id="39947"/>
    <lineage>
        <taxon>Eukaryota</taxon>
        <taxon>Viridiplantae</taxon>
        <taxon>Streptophyta</taxon>
        <taxon>Embryophyta</taxon>
        <taxon>Tracheophyta</taxon>
        <taxon>Spermatophyta</taxon>
        <taxon>Magnoliopsida</taxon>
        <taxon>Liliopsida</taxon>
        <taxon>Poales</taxon>
        <taxon>Poaceae</taxon>
        <taxon>BOP clade</taxon>
        <taxon>Oryzoideae</taxon>
        <taxon>Oryzeae</taxon>
        <taxon>Oryzinae</taxon>
        <taxon>Oryza</taxon>
        <taxon>Oryza sativa</taxon>
    </lineage>
</organism>
<dbReference type="Gramene" id="Os05t0395850-00">
    <property type="protein sequence ID" value="Os05t0395850-00"/>
    <property type="gene ID" value="Os05g0395850"/>
</dbReference>
<gene>
    <name evidence="2" type="ordered locus">Os05g0395850</name>
    <name evidence="2" type="ORF">OSNPB_050395850</name>
</gene>
<dbReference type="InParanoid" id="A0A0P0WM21"/>
<evidence type="ECO:0000313" key="2">
    <source>
        <dbReference type="EMBL" id="BAS93885.1"/>
    </source>
</evidence>
<evidence type="ECO:0000256" key="1">
    <source>
        <dbReference type="SAM" id="MobiDB-lite"/>
    </source>
</evidence>
<dbReference type="Proteomes" id="UP000059680">
    <property type="component" value="Chromosome 5"/>
</dbReference>
<keyword evidence="3" id="KW-1185">Reference proteome</keyword>